<protein>
    <recommendedName>
        <fullName evidence="11">Heme response regulator HssR</fullName>
    </recommendedName>
</protein>
<organism evidence="16 17">
    <name type="scientific">Jeotgalibaca dankookensis</name>
    <dbReference type="NCBI Taxonomy" id="708126"/>
    <lineage>
        <taxon>Bacteria</taxon>
        <taxon>Bacillati</taxon>
        <taxon>Bacillota</taxon>
        <taxon>Bacilli</taxon>
        <taxon>Lactobacillales</taxon>
        <taxon>Carnobacteriaceae</taxon>
        <taxon>Jeotgalibaca</taxon>
    </lineage>
</organism>
<feature type="DNA-binding region" description="OmpR/PhoB-type" evidence="13">
    <location>
        <begin position="125"/>
        <end position="222"/>
    </location>
</feature>
<gene>
    <name evidence="16" type="primary">hssR</name>
    <name evidence="16" type="ORF">BW727_101145</name>
</gene>
<evidence type="ECO:0000256" key="9">
    <source>
        <dbReference type="ARBA" id="ARBA00023163"/>
    </source>
</evidence>
<evidence type="ECO:0000256" key="7">
    <source>
        <dbReference type="ARBA" id="ARBA00023125"/>
    </source>
</evidence>
<evidence type="ECO:0000256" key="3">
    <source>
        <dbReference type="ARBA" id="ARBA00022553"/>
    </source>
</evidence>
<dbReference type="Pfam" id="PF00486">
    <property type="entry name" value="Trans_reg_C"/>
    <property type="match status" value="1"/>
</dbReference>
<dbReference type="GO" id="GO:0032993">
    <property type="term" value="C:protein-DNA complex"/>
    <property type="evidence" value="ECO:0007669"/>
    <property type="project" value="TreeGrafter"/>
</dbReference>
<name>A0A1S6IPN0_9LACT</name>
<evidence type="ECO:0000313" key="17">
    <source>
        <dbReference type="Proteomes" id="UP000188993"/>
    </source>
</evidence>
<dbReference type="PANTHER" id="PTHR48111">
    <property type="entry name" value="REGULATOR OF RPOS"/>
    <property type="match status" value="1"/>
</dbReference>
<dbReference type="SMART" id="SM00448">
    <property type="entry name" value="REC"/>
    <property type="match status" value="1"/>
</dbReference>
<accession>A0A1S6IPN0</accession>
<dbReference type="SUPFAM" id="SSF52172">
    <property type="entry name" value="CheY-like"/>
    <property type="match status" value="1"/>
</dbReference>
<dbReference type="KEGG" id="jda:BW727_101145"/>
<evidence type="ECO:0000256" key="5">
    <source>
        <dbReference type="ARBA" id="ARBA00023015"/>
    </source>
</evidence>
<dbReference type="RefSeq" id="WP_062468992.1">
    <property type="nucleotide sequence ID" value="NZ_BBYN01000010.1"/>
</dbReference>
<dbReference type="InterPro" id="IPR036388">
    <property type="entry name" value="WH-like_DNA-bd_sf"/>
</dbReference>
<keyword evidence="5" id="KW-0805">Transcription regulation</keyword>
<dbReference type="CDD" id="cd17574">
    <property type="entry name" value="REC_OmpR"/>
    <property type="match status" value="1"/>
</dbReference>
<evidence type="ECO:0000259" key="14">
    <source>
        <dbReference type="PROSITE" id="PS50110"/>
    </source>
</evidence>
<keyword evidence="17" id="KW-1185">Reference proteome</keyword>
<evidence type="ECO:0000256" key="13">
    <source>
        <dbReference type="PROSITE-ProRule" id="PRU01091"/>
    </source>
</evidence>
<dbReference type="InterPro" id="IPR001789">
    <property type="entry name" value="Sig_transdc_resp-reg_receiver"/>
</dbReference>
<dbReference type="SMART" id="SM00862">
    <property type="entry name" value="Trans_reg_C"/>
    <property type="match status" value="1"/>
</dbReference>
<dbReference type="Gene3D" id="1.10.10.10">
    <property type="entry name" value="Winged helix-like DNA-binding domain superfamily/Winged helix DNA-binding domain"/>
    <property type="match status" value="1"/>
</dbReference>
<dbReference type="GO" id="GO:0000156">
    <property type="term" value="F:phosphorelay response regulator activity"/>
    <property type="evidence" value="ECO:0007669"/>
    <property type="project" value="TreeGrafter"/>
</dbReference>
<dbReference type="OrthoDB" id="9790442at2"/>
<dbReference type="InterPro" id="IPR011006">
    <property type="entry name" value="CheY-like_superfamily"/>
</dbReference>
<dbReference type="InterPro" id="IPR039420">
    <property type="entry name" value="WalR-like"/>
</dbReference>
<dbReference type="EMBL" id="CP019728">
    <property type="protein sequence ID" value="AQS53512.1"/>
    <property type="molecule type" value="Genomic_DNA"/>
</dbReference>
<dbReference type="GO" id="GO:0005829">
    <property type="term" value="C:cytosol"/>
    <property type="evidence" value="ECO:0007669"/>
    <property type="project" value="TreeGrafter"/>
</dbReference>
<evidence type="ECO:0000256" key="1">
    <source>
        <dbReference type="ARBA" id="ARBA00004496"/>
    </source>
</evidence>
<keyword evidence="2" id="KW-0963">Cytoplasm</keyword>
<proteinExistence type="predicted"/>
<keyword evidence="8" id="KW-0010">Activator</keyword>
<evidence type="ECO:0000256" key="6">
    <source>
        <dbReference type="ARBA" id="ARBA00023026"/>
    </source>
</evidence>
<dbReference type="Gene3D" id="3.40.50.2300">
    <property type="match status" value="1"/>
</dbReference>
<sequence length="226" mass="26585">MNKLLVIEDDKNLLRVYQSFLQKHNFNVLTAENGKQALKKMEKYTIDLIITDVMMPDLDGYQFSRLLRETGDQTPILMITVKDTFEDKKKGFRIGIDDYMVKPIDMNEMILRINALLRRAKISHENELTVGNTTLYEETLIMNEDGEAIEMPQKEFQLLYKLLSYPNKIFTRQQLMDDIWGYQSDSDERTVDVHIKRLRSKLQNNHDFEIITVRGLGYKAVLLNEK</sequence>
<dbReference type="PROSITE" id="PS50110">
    <property type="entry name" value="RESPONSE_REGULATORY"/>
    <property type="match status" value="1"/>
</dbReference>
<dbReference type="PANTHER" id="PTHR48111:SF49">
    <property type="entry name" value="HEME RESPONSE REGULATOR HSSR"/>
    <property type="match status" value="1"/>
</dbReference>
<evidence type="ECO:0000256" key="2">
    <source>
        <dbReference type="ARBA" id="ARBA00022490"/>
    </source>
</evidence>
<dbReference type="AlphaFoldDB" id="A0A1S6IPN0"/>
<evidence type="ECO:0000256" key="12">
    <source>
        <dbReference type="PROSITE-ProRule" id="PRU00169"/>
    </source>
</evidence>
<keyword evidence="7 13" id="KW-0238">DNA-binding</keyword>
<dbReference type="GO" id="GO:0000976">
    <property type="term" value="F:transcription cis-regulatory region binding"/>
    <property type="evidence" value="ECO:0007669"/>
    <property type="project" value="TreeGrafter"/>
</dbReference>
<feature type="modified residue" description="4-aspartylphosphate" evidence="12">
    <location>
        <position position="52"/>
    </location>
</feature>
<keyword evidence="6" id="KW-0843">Virulence</keyword>
<comment type="subcellular location">
    <subcellularLocation>
        <location evidence="1">Cytoplasm</location>
    </subcellularLocation>
</comment>
<evidence type="ECO:0000313" key="16">
    <source>
        <dbReference type="EMBL" id="AQS53512.1"/>
    </source>
</evidence>
<dbReference type="CDD" id="cd00383">
    <property type="entry name" value="trans_reg_C"/>
    <property type="match status" value="1"/>
</dbReference>
<dbReference type="InterPro" id="IPR001867">
    <property type="entry name" value="OmpR/PhoB-type_DNA-bd"/>
</dbReference>
<reference evidence="16 17" key="1">
    <citation type="journal article" date="2014" name="Int. J. Syst. Evol. Microbiol.">
        <title>Jeotgalibaca dankookensis gen. nov., sp. nov., a member of the family Carnobacteriaceae, isolated from seujeot (Korean traditional food).</title>
        <authorList>
            <person name="Lee D.G."/>
            <person name="Trujillo M.E."/>
            <person name="Kang H."/>
            <person name="Ahn T.Y."/>
        </authorList>
    </citation>
    <scope>NUCLEOTIDE SEQUENCE [LARGE SCALE GENOMIC DNA]</scope>
    <source>
        <strain evidence="16 17">EX-07</strain>
    </source>
</reference>
<keyword evidence="3 12" id="KW-0597">Phosphoprotein</keyword>
<evidence type="ECO:0000256" key="10">
    <source>
        <dbReference type="ARBA" id="ARBA00037471"/>
    </source>
</evidence>
<dbReference type="Pfam" id="PF00072">
    <property type="entry name" value="Response_reg"/>
    <property type="match status" value="1"/>
</dbReference>
<keyword evidence="4" id="KW-0902">Two-component regulatory system</keyword>
<feature type="domain" description="OmpR/PhoB-type" evidence="15">
    <location>
        <begin position="125"/>
        <end position="222"/>
    </location>
</feature>
<evidence type="ECO:0000259" key="15">
    <source>
        <dbReference type="PROSITE" id="PS51755"/>
    </source>
</evidence>
<evidence type="ECO:0000256" key="8">
    <source>
        <dbReference type="ARBA" id="ARBA00023159"/>
    </source>
</evidence>
<keyword evidence="9" id="KW-0804">Transcription</keyword>
<dbReference type="GO" id="GO:0006355">
    <property type="term" value="P:regulation of DNA-templated transcription"/>
    <property type="evidence" value="ECO:0007669"/>
    <property type="project" value="InterPro"/>
</dbReference>
<comment type="function">
    <text evidence="10">Member of the two-component regulatory system HssS/HssR involved in intracellular heme homeostasis and tempering of staphylococcal virulence. Phosphorylated HssR binds to a direct repeat sequence within hrtAB promoter and activates the expression of hrtAB, an efflux pump, in response to extracellular heme, hemin, hemoglobin or blood.</text>
</comment>
<dbReference type="Gene3D" id="6.10.250.690">
    <property type="match status" value="1"/>
</dbReference>
<dbReference type="PROSITE" id="PS51755">
    <property type="entry name" value="OMPR_PHOB"/>
    <property type="match status" value="1"/>
</dbReference>
<feature type="domain" description="Response regulatory" evidence="14">
    <location>
        <begin position="3"/>
        <end position="117"/>
    </location>
</feature>
<evidence type="ECO:0000256" key="4">
    <source>
        <dbReference type="ARBA" id="ARBA00023012"/>
    </source>
</evidence>
<dbReference type="STRING" id="708126.BW727_101145"/>
<dbReference type="Proteomes" id="UP000188993">
    <property type="component" value="Chromosome"/>
</dbReference>
<evidence type="ECO:0000256" key="11">
    <source>
        <dbReference type="ARBA" id="ARBA00039976"/>
    </source>
</evidence>